<comment type="similarity">
    <text evidence="2">Belongs to the WD repeat SEC13 family.</text>
</comment>
<evidence type="ECO:0008006" key="15">
    <source>
        <dbReference type="Google" id="ProtNLM"/>
    </source>
</evidence>
<keyword evidence="5" id="KW-0677">Repeat</keyword>
<evidence type="ECO:0000256" key="11">
    <source>
        <dbReference type="PROSITE-ProRule" id="PRU00221"/>
    </source>
</evidence>
<keyword evidence="9" id="KW-0906">Nuclear pore complex</keyword>
<evidence type="ECO:0000313" key="13">
    <source>
        <dbReference type="EMBL" id="TKA70718.1"/>
    </source>
</evidence>
<dbReference type="InterPro" id="IPR019775">
    <property type="entry name" value="WD40_repeat_CS"/>
</dbReference>
<dbReference type="AlphaFoldDB" id="A0A4U0X670"/>
<dbReference type="STRING" id="331657.A0A4U0X670"/>
<evidence type="ECO:0000256" key="1">
    <source>
        <dbReference type="ARBA" id="ARBA00004567"/>
    </source>
</evidence>
<evidence type="ECO:0000256" key="9">
    <source>
        <dbReference type="ARBA" id="ARBA00023132"/>
    </source>
</evidence>
<feature type="region of interest" description="Disordered" evidence="12">
    <location>
        <begin position="409"/>
        <end position="454"/>
    </location>
</feature>
<dbReference type="GO" id="GO:0051028">
    <property type="term" value="P:mRNA transport"/>
    <property type="evidence" value="ECO:0007669"/>
    <property type="project" value="UniProtKB-KW"/>
</dbReference>
<dbReference type="EMBL" id="NAJN01000622">
    <property type="protein sequence ID" value="TKA70718.1"/>
    <property type="molecule type" value="Genomic_DNA"/>
</dbReference>
<dbReference type="SMART" id="SM00320">
    <property type="entry name" value="WD40"/>
    <property type="match status" value="4"/>
</dbReference>
<evidence type="ECO:0000256" key="7">
    <source>
        <dbReference type="ARBA" id="ARBA00022927"/>
    </source>
</evidence>
<evidence type="ECO:0000256" key="8">
    <source>
        <dbReference type="ARBA" id="ARBA00023010"/>
    </source>
</evidence>
<dbReference type="SUPFAM" id="SSF50978">
    <property type="entry name" value="WD40 repeat-like"/>
    <property type="match status" value="1"/>
</dbReference>
<evidence type="ECO:0000256" key="12">
    <source>
        <dbReference type="SAM" id="MobiDB-lite"/>
    </source>
</evidence>
<dbReference type="InterPro" id="IPR015943">
    <property type="entry name" value="WD40/YVTN_repeat-like_dom_sf"/>
</dbReference>
<feature type="repeat" description="WD" evidence="11">
    <location>
        <begin position="140"/>
        <end position="174"/>
    </location>
</feature>
<dbReference type="PANTHER" id="PTHR11024">
    <property type="entry name" value="NUCLEAR PORE COMPLEX PROTEIN SEC13 / SEH1 FAMILY MEMBER"/>
    <property type="match status" value="1"/>
</dbReference>
<dbReference type="PROSITE" id="PS50294">
    <property type="entry name" value="WD_REPEATS_REGION"/>
    <property type="match status" value="2"/>
</dbReference>
<reference evidence="13 14" key="1">
    <citation type="submission" date="2017-03" db="EMBL/GenBank/DDBJ databases">
        <title>Genomes of endolithic fungi from Antarctica.</title>
        <authorList>
            <person name="Coleine C."/>
            <person name="Masonjones S."/>
            <person name="Stajich J.E."/>
        </authorList>
    </citation>
    <scope>NUCLEOTIDE SEQUENCE [LARGE SCALE GENOMIC DNA]</scope>
    <source>
        <strain evidence="13 14">CCFEE 5187</strain>
    </source>
</reference>
<proteinExistence type="inferred from homology"/>
<dbReference type="GO" id="GO:0035859">
    <property type="term" value="C:Seh1-associated complex"/>
    <property type="evidence" value="ECO:0007669"/>
    <property type="project" value="TreeGrafter"/>
</dbReference>
<comment type="caution">
    <text evidence="13">The sequence shown here is derived from an EMBL/GenBank/DDBJ whole genome shotgun (WGS) entry which is preliminary data.</text>
</comment>
<dbReference type="Proteomes" id="UP000308768">
    <property type="component" value="Unassembled WGS sequence"/>
</dbReference>
<dbReference type="InterPro" id="IPR001680">
    <property type="entry name" value="WD40_rpt"/>
</dbReference>
<feature type="region of interest" description="Disordered" evidence="12">
    <location>
        <begin position="33"/>
        <end position="57"/>
    </location>
</feature>
<evidence type="ECO:0000256" key="6">
    <source>
        <dbReference type="ARBA" id="ARBA00022816"/>
    </source>
</evidence>
<dbReference type="GO" id="GO:0015031">
    <property type="term" value="P:protein transport"/>
    <property type="evidence" value="ECO:0007669"/>
    <property type="project" value="UniProtKB-KW"/>
</dbReference>
<feature type="repeat" description="WD" evidence="11">
    <location>
        <begin position="467"/>
        <end position="499"/>
    </location>
</feature>
<keyword evidence="10" id="KW-0539">Nucleus</keyword>
<evidence type="ECO:0000313" key="14">
    <source>
        <dbReference type="Proteomes" id="UP000308768"/>
    </source>
</evidence>
<evidence type="ECO:0000256" key="3">
    <source>
        <dbReference type="ARBA" id="ARBA00022448"/>
    </source>
</evidence>
<dbReference type="PROSITE" id="PS00678">
    <property type="entry name" value="WD_REPEATS_1"/>
    <property type="match status" value="1"/>
</dbReference>
<dbReference type="PANTHER" id="PTHR11024:SF3">
    <property type="entry name" value="NUCLEOPORIN SEH1"/>
    <property type="match status" value="1"/>
</dbReference>
<accession>A0A4U0X670</accession>
<keyword evidence="4 11" id="KW-0853">WD repeat</keyword>
<dbReference type="OrthoDB" id="5566198at2759"/>
<sequence>MAPPSTVDEIQEQLDAVNSMLGRRDVLRGLSPSQLPSAAVSSGTPTPPIEDGTGAGAAHEAAVHLAAGTESRLTYTRPPFDASNPTRSLTAYLDISTNPTNPANPLEPTSASWRSHTDLIFPMASEAGFHSSAPAFRAFRHGHNDLVLSVDYNLYGKRLVTGSSDHCVKVWEMNDDGTWAALDTWKAHDAEVVDVKWNGPFTGNHIGSIGEDGKFKLWEEDVVEVPGSGKRFKLVYEQRSGTKSPYMSMDFKNVNTETYLALITRDGLLTVSEPVDHDNVSGEWKETWTTQVCAPPPPPEEASFRVHFHHDKLPAFELVLAGLDRKALSLAVGAMDSVKIYRTDRERRFYLAAELKGHGSLVRDIAWANGASRGWDQLATAAKDGRIRVFDVVAPATAYATRTGLVDHSATPAEVPSPPKRKAAAAARPAKSGIGAGLASASGGDARDTTVADPSRVRQKATLVAELGQHAAAVWRLSFSANANTLVSTGDDGSVRFWQRATSGRWLEAAEVAASG</sequence>
<protein>
    <recommendedName>
        <fullName evidence="15">WD40 repeat-like protein</fullName>
    </recommendedName>
</protein>
<dbReference type="InterPro" id="IPR037363">
    <property type="entry name" value="Sec13/Seh1_fam"/>
</dbReference>
<dbReference type="GO" id="GO:0005198">
    <property type="term" value="F:structural molecule activity"/>
    <property type="evidence" value="ECO:0007669"/>
    <property type="project" value="InterPro"/>
</dbReference>
<keyword evidence="14" id="KW-1185">Reference proteome</keyword>
<keyword evidence="8" id="KW-0811">Translocation</keyword>
<dbReference type="GO" id="GO:0031080">
    <property type="term" value="C:nuclear pore outer ring"/>
    <property type="evidence" value="ECO:0007669"/>
    <property type="project" value="TreeGrafter"/>
</dbReference>
<dbReference type="PROSITE" id="PS50082">
    <property type="entry name" value="WD_REPEATS_2"/>
    <property type="match status" value="2"/>
</dbReference>
<evidence type="ECO:0000256" key="5">
    <source>
        <dbReference type="ARBA" id="ARBA00022737"/>
    </source>
</evidence>
<evidence type="ECO:0000256" key="4">
    <source>
        <dbReference type="ARBA" id="ARBA00022574"/>
    </source>
</evidence>
<organism evidence="13 14">
    <name type="scientific">Cryomyces minteri</name>
    <dbReference type="NCBI Taxonomy" id="331657"/>
    <lineage>
        <taxon>Eukaryota</taxon>
        <taxon>Fungi</taxon>
        <taxon>Dikarya</taxon>
        <taxon>Ascomycota</taxon>
        <taxon>Pezizomycotina</taxon>
        <taxon>Dothideomycetes</taxon>
        <taxon>Dothideomycetes incertae sedis</taxon>
        <taxon>Cryomyces</taxon>
    </lineage>
</organism>
<keyword evidence="3" id="KW-0813">Transport</keyword>
<feature type="compositionally biased region" description="Polar residues" evidence="12">
    <location>
        <begin position="33"/>
        <end position="44"/>
    </location>
</feature>
<evidence type="ECO:0000256" key="2">
    <source>
        <dbReference type="ARBA" id="ARBA00010102"/>
    </source>
</evidence>
<keyword evidence="7" id="KW-0653">Protein transport</keyword>
<dbReference type="InterPro" id="IPR036322">
    <property type="entry name" value="WD40_repeat_dom_sf"/>
</dbReference>
<comment type="subcellular location">
    <subcellularLocation>
        <location evidence="1">Nucleus</location>
        <location evidence="1">Nuclear pore complex</location>
    </subcellularLocation>
</comment>
<gene>
    <name evidence="13" type="ORF">B0A49_04362</name>
</gene>
<feature type="compositionally biased region" description="Low complexity" evidence="12">
    <location>
        <begin position="424"/>
        <end position="444"/>
    </location>
</feature>
<evidence type="ECO:0000256" key="10">
    <source>
        <dbReference type="ARBA" id="ARBA00023242"/>
    </source>
</evidence>
<dbReference type="GO" id="GO:0034198">
    <property type="term" value="P:cellular response to amino acid starvation"/>
    <property type="evidence" value="ECO:0007669"/>
    <property type="project" value="TreeGrafter"/>
</dbReference>
<dbReference type="Gene3D" id="2.130.10.10">
    <property type="entry name" value="YVTN repeat-like/Quinoprotein amine dehydrogenase"/>
    <property type="match status" value="1"/>
</dbReference>
<keyword evidence="6" id="KW-0509">mRNA transport</keyword>
<dbReference type="GO" id="GO:1904263">
    <property type="term" value="P:positive regulation of TORC1 signaling"/>
    <property type="evidence" value="ECO:0007669"/>
    <property type="project" value="TreeGrafter"/>
</dbReference>
<dbReference type="Pfam" id="PF00400">
    <property type="entry name" value="WD40"/>
    <property type="match status" value="3"/>
</dbReference>
<name>A0A4U0X670_9PEZI</name>